<accession>A0AAV1LDZ3</accession>
<comment type="caution">
    <text evidence="1">Lacks conserved residue(s) required for the propagation of feature annotation.</text>
</comment>
<dbReference type="PANTHER" id="PTHR10127">
    <property type="entry name" value="DISCOIDIN, CUB, EGF, LAMININ , AND ZINC METALLOPROTEASE DOMAIN CONTAINING"/>
    <property type="match status" value="1"/>
</dbReference>
<dbReference type="EC" id="3.4.24.-" evidence="2"/>
<dbReference type="Proteomes" id="UP001314205">
    <property type="component" value="Unassembled WGS sequence"/>
</dbReference>
<proteinExistence type="predicted"/>
<evidence type="ECO:0000256" key="1">
    <source>
        <dbReference type="PROSITE-ProRule" id="PRU01211"/>
    </source>
</evidence>
<name>A0AAV1LDZ3_9NEOP</name>
<sequence length="425" mass="49496">MRWLFIVLLCMEYAASRLFRKGVVHYAINKKDYDIHSQDEIISTLSQLRDEICVKFFYTPVNYNTNENDRILYINNPEKKKDCPPSIYNFSASVIDMPLGYKCLNKKDITRVIVDMLRASIEQNVSAINSYDLILKFHERDHDPSRPTLLSPSDRNFINAHYHEECSALAQRSIASRRQGSDPLQLSPANKEYYSDKLWPLGIVMFEIEEKLKKNIEYGILKYAMTVIESSSCVVFHEFQTDSILKPKNYLFFTSFGEEMPRIGFVNGMQTISLESMVRGSRGHNAHVLVNLMRTLGVHMMSNRFDRDKYIAVNWDRIEKGKEHYFEKAPAEAWVQMPYDFNSVTHAPAFYMCGECDPRYQTVTPLRDHLWAKTLLMGRNTELSDSDIRMLDLLYNNQCRARNDLISNDYNVDADNNPTLTKDEE</sequence>
<evidence type="ECO:0000256" key="2">
    <source>
        <dbReference type="RuleBase" id="RU361183"/>
    </source>
</evidence>
<dbReference type="GO" id="GO:0008270">
    <property type="term" value="F:zinc ion binding"/>
    <property type="evidence" value="ECO:0007669"/>
    <property type="project" value="InterPro"/>
</dbReference>
<evidence type="ECO:0000259" key="3">
    <source>
        <dbReference type="PROSITE" id="PS51864"/>
    </source>
</evidence>
<keyword evidence="2" id="KW-0378">Hydrolase</keyword>
<keyword evidence="2" id="KW-0645">Protease</keyword>
<evidence type="ECO:0000313" key="5">
    <source>
        <dbReference type="Proteomes" id="UP001314205"/>
    </source>
</evidence>
<comment type="cofactor">
    <cofactor evidence="2">
        <name>Zn(2+)</name>
        <dbReference type="ChEBI" id="CHEBI:29105"/>
    </cofactor>
    <text evidence="2">Binds 1 zinc ion per subunit.</text>
</comment>
<dbReference type="GO" id="GO:0004222">
    <property type="term" value="F:metalloendopeptidase activity"/>
    <property type="evidence" value="ECO:0007669"/>
    <property type="project" value="UniProtKB-UniRule"/>
</dbReference>
<reference evidence="4 5" key="1">
    <citation type="submission" date="2023-11" db="EMBL/GenBank/DDBJ databases">
        <authorList>
            <person name="Hedman E."/>
            <person name="Englund M."/>
            <person name="Stromberg M."/>
            <person name="Nyberg Akerstrom W."/>
            <person name="Nylinder S."/>
            <person name="Jareborg N."/>
            <person name="Kallberg Y."/>
            <person name="Kronander E."/>
        </authorList>
    </citation>
    <scope>NUCLEOTIDE SEQUENCE [LARGE SCALE GENOMIC DNA]</scope>
</reference>
<dbReference type="PROSITE" id="PS51864">
    <property type="entry name" value="ASTACIN"/>
    <property type="match status" value="1"/>
</dbReference>
<evidence type="ECO:0000313" key="4">
    <source>
        <dbReference type="EMBL" id="CAK1592579.1"/>
    </source>
</evidence>
<dbReference type="InterPro" id="IPR001506">
    <property type="entry name" value="Peptidase_M12A"/>
</dbReference>
<dbReference type="SMART" id="SM00235">
    <property type="entry name" value="ZnMc"/>
    <property type="match status" value="1"/>
</dbReference>
<dbReference type="Pfam" id="PF01400">
    <property type="entry name" value="Astacin"/>
    <property type="match status" value="1"/>
</dbReference>
<dbReference type="InterPro" id="IPR006026">
    <property type="entry name" value="Peptidase_Metallo"/>
</dbReference>
<dbReference type="EMBL" id="CAVLGL010000087">
    <property type="protein sequence ID" value="CAK1592579.1"/>
    <property type="molecule type" value="Genomic_DNA"/>
</dbReference>
<keyword evidence="5" id="KW-1185">Reference proteome</keyword>
<dbReference type="GO" id="GO:0006508">
    <property type="term" value="P:proteolysis"/>
    <property type="evidence" value="ECO:0007669"/>
    <property type="project" value="UniProtKB-KW"/>
</dbReference>
<dbReference type="AlphaFoldDB" id="A0AAV1LDZ3"/>
<dbReference type="Gene3D" id="3.40.390.10">
    <property type="entry name" value="Collagenase (Catalytic Domain)"/>
    <property type="match status" value="1"/>
</dbReference>
<feature type="domain" description="Peptidase M12A" evidence="3">
    <location>
        <begin position="190"/>
        <end position="400"/>
    </location>
</feature>
<feature type="signal peptide" evidence="2">
    <location>
        <begin position="1"/>
        <end position="16"/>
    </location>
</feature>
<keyword evidence="2" id="KW-0732">Signal</keyword>
<dbReference type="InterPro" id="IPR024079">
    <property type="entry name" value="MetalloPept_cat_dom_sf"/>
</dbReference>
<keyword evidence="2" id="KW-0862">Zinc</keyword>
<organism evidence="4 5">
    <name type="scientific">Parnassius mnemosyne</name>
    <name type="common">clouded apollo</name>
    <dbReference type="NCBI Taxonomy" id="213953"/>
    <lineage>
        <taxon>Eukaryota</taxon>
        <taxon>Metazoa</taxon>
        <taxon>Ecdysozoa</taxon>
        <taxon>Arthropoda</taxon>
        <taxon>Hexapoda</taxon>
        <taxon>Insecta</taxon>
        <taxon>Pterygota</taxon>
        <taxon>Neoptera</taxon>
        <taxon>Endopterygota</taxon>
        <taxon>Lepidoptera</taxon>
        <taxon>Glossata</taxon>
        <taxon>Ditrysia</taxon>
        <taxon>Papilionoidea</taxon>
        <taxon>Papilionidae</taxon>
        <taxon>Parnassiinae</taxon>
        <taxon>Parnassini</taxon>
        <taxon>Parnassius</taxon>
        <taxon>Driopa</taxon>
    </lineage>
</organism>
<feature type="chain" id="PRO_5043095311" description="Metalloendopeptidase" evidence="2">
    <location>
        <begin position="17"/>
        <end position="425"/>
    </location>
</feature>
<dbReference type="SUPFAM" id="SSF55486">
    <property type="entry name" value="Metalloproteases ('zincins'), catalytic domain"/>
    <property type="match status" value="1"/>
</dbReference>
<keyword evidence="2" id="KW-0482">Metalloprotease</keyword>
<gene>
    <name evidence="4" type="ORF">PARMNEM_LOCUS12508</name>
</gene>
<protein>
    <recommendedName>
        <fullName evidence="2">Metalloendopeptidase</fullName>
        <ecNumber evidence="2">3.4.24.-</ecNumber>
    </recommendedName>
</protein>
<dbReference type="PRINTS" id="PR00480">
    <property type="entry name" value="ASTACIN"/>
</dbReference>
<comment type="caution">
    <text evidence="4">The sequence shown here is derived from an EMBL/GenBank/DDBJ whole genome shotgun (WGS) entry which is preliminary data.</text>
</comment>
<keyword evidence="2" id="KW-0479">Metal-binding</keyword>
<dbReference type="PANTHER" id="PTHR10127:SF850">
    <property type="entry name" value="METALLOENDOPEPTIDASE"/>
    <property type="match status" value="1"/>
</dbReference>